<sequence>MSISTPLTRSPTRQWPFSHFNTSHHRRVNTEQHISY</sequence>
<proteinExistence type="predicted"/>
<dbReference type="EMBL" id="GBXM01039517">
    <property type="protein sequence ID" value="JAH69060.1"/>
    <property type="molecule type" value="Transcribed_RNA"/>
</dbReference>
<dbReference type="EMBL" id="GBXM01030217">
    <property type="protein sequence ID" value="JAH78360.1"/>
    <property type="molecule type" value="Transcribed_RNA"/>
</dbReference>
<reference evidence="1" key="2">
    <citation type="journal article" date="2015" name="Fish Shellfish Immunol.">
        <title>Early steps in the European eel (Anguilla anguilla)-Vibrio vulnificus interaction in the gills: Role of the RtxA13 toxin.</title>
        <authorList>
            <person name="Callol A."/>
            <person name="Pajuelo D."/>
            <person name="Ebbesson L."/>
            <person name="Teles M."/>
            <person name="MacKenzie S."/>
            <person name="Amaro C."/>
        </authorList>
    </citation>
    <scope>NUCLEOTIDE SEQUENCE</scope>
</reference>
<name>A0A0E9UV31_ANGAN</name>
<evidence type="ECO:0000313" key="1">
    <source>
        <dbReference type="EMBL" id="JAH69060.1"/>
    </source>
</evidence>
<organism evidence="1">
    <name type="scientific">Anguilla anguilla</name>
    <name type="common">European freshwater eel</name>
    <name type="synonym">Muraena anguilla</name>
    <dbReference type="NCBI Taxonomy" id="7936"/>
    <lineage>
        <taxon>Eukaryota</taxon>
        <taxon>Metazoa</taxon>
        <taxon>Chordata</taxon>
        <taxon>Craniata</taxon>
        <taxon>Vertebrata</taxon>
        <taxon>Euteleostomi</taxon>
        <taxon>Actinopterygii</taxon>
        <taxon>Neopterygii</taxon>
        <taxon>Teleostei</taxon>
        <taxon>Anguilliformes</taxon>
        <taxon>Anguillidae</taxon>
        <taxon>Anguilla</taxon>
    </lineage>
</organism>
<reference evidence="1" key="1">
    <citation type="submission" date="2014-11" db="EMBL/GenBank/DDBJ databases">
        <authorList>
            <person name="Amaro Gonzalez C."/>
        </authorList>
    </citation>
    <scope>NUCLEOTIDE SEQUENCE</scope>
</reference>
<dbReference type="AlphaFoldDB" id="A0A0E9UV31"/>
<accession>A0A0E9UV31</accession>
<protein>
    <submittedName>
        <fullName evidence="1">Uncharacterized protein</fullName>
    </submittedName>
</protein>